<organism evidence="14 15">
    <name type="scientific">Cuscuta epithymum</name>
    <dbReference type="NCBI Taxonomy" id="186058"/>
    <lineage>
        <taxon>Eukaryota</taxon>
        <taxon>Viridiplantae</taxon>
        <taxon>Streptophyta</taxon>
        <taxon>Embryophyta</taxon>
        <taxon>Tracheophyta</taxon>
        <taxon>Spermatophyta</taxon>
        <taxon>Magnoliopsida</taxon>
        <taxon>eudicotyledons</taxon>
        <taxon>Gunneridae</taxon>
        <taxon>Pentapetalae</taxon>
        <taxon>asterids</taxon>
        <taxon>lamiids</taxon>
        <taxon>Solanales</taxon>
        <taxon>Convolvulaceae</taxon>
        <taxon>Cuscuteae</taxon>
        <taxon>Cuscuta</taxon>
        <taxon>Cuscuta subgen. Cuscuta</taxon>
    </lineage>
</organism>
<feature type="transmembrane region" description="Helical" evidence="12">
    <location>
        <begin position="42"/>
        <end position="63"/>
    </location>
</feature>
<evidence type="ECO:0000256" key="7">
    <source>
        <dbReference type="ARBA" id="ARBA00022989"/>
    </source>
</evidence>
<dbReference type="Gene3D" id="3.90.770.10">
    <property type="entry name" value="3-hydroxy-3-methylglutaryl-coenzyme A Reductase, Chain A, domain 2"/>
    <property type="match status" value="1"/>
</dbReference>
<comment type="caution">
    <text evidence="14">The sequence shown here is derived from an EMBL/GenBank/DDBJ whole genome shotgun (WGS) entry which is preliminary data.</text>
</comment>
<evidence type="ECO:0000256" key="4">
    <source>
        <dbReference type="ARBA" id="ARBA00022692"/>
    </source>
</evidence>
<evidence type="ECO:0000256" key="13">
    <source>
        <dbReference type="SAM" id="MobiDB-lite"/>
    </source>
</evidence>
<keyword evidence="10" id="KW-0325">Glycoprotein</keyword>
<dbReference type="InterPro" id="IPR004554">
    <property type="entry name" value="HMG_CoA_Rdtase_eu_arc"/>
</dbReference>
<dbReference type="GO" id="GO:0005789">
    <property type="term" value="C:endoplasmic reticulum membrane"/>
    <property type="evidence" value="ECO:0007669"/>
    <property type="project" value="UniProtKB-SubCell"/>
</dbReference>
<dbReference type="GO" id="GO:0004420">
    <property type="term" value="F:hydroxymethylglutaryl-CoA reductase (NADPH) activity"/>
    <property type="evidence" value="ECO:0007669"/>
    <property type="project" value="UniProtKB-EC"/>
</dbReference>
<keyword evidence="4 12" id="KW-0812">Transmembrane</keyword>
<dbReference type="EC" id="1.1.1.34" evidence="12"/>
<comment type="similarity">
    <text evidence="3 12">Belongs to the HMG-CoA reductase family.</text>
</comment>
<dbReference type="PANTHER" id="PTHR10572">
    <property type="entry name" value="3-HYDROXY-3-METHYLGLUTARYL-COENZYME A REDUCTASE"/>
    <property type="match status" value="1"/>
</dbReference>
<evidence type="ECO:0000313" key="15">
    <source>
        <dbReference type="Proteomes" id="UP001152523"/>
    </source>
</evidence>
<dbReference type="InterPro" id="IPR023282">
    <property type="entry name" value="HMG_CoA_Rdtase_N"/>
</dbReference>
<dbReference type="EMBL" id="CAMAPF010000926">
    <property type="protein sequence ID" value="CAH9122612.1"/>
    <property type="molecule type" value="Genomic_DNA"/>
</dbReference>
<proteinExistence type="inferred from homology"/>
<keyword evidence="6 12" id="KW-0521">NADP</keyword>
<protein>
    <recommendedName>
        <fullName evidence="12">3-hydroxy-3-methylglutaryl coenzyme A reductase</fullName>
        <shortName evidence="12">HMG-CoA reductase</shortName>
        <ecNumber evidence="12">1.1.1.34</ecNumber>
    </recommendedName>
</protein>
<evidence type="ECO:0000313" key="14">
    <source>
        <dbReference type="EMBL" id="CAH9122612.1"/>
    </source>
</evidence>
<evidence type="ECO:0000256" key="10">
    <source>
        <dbReference type="ARBA" id="ARBA00023180"/>
    </source>
</evidence>
<name>A0AAV0EHA5_9ASTE</name>
<keyword evidence="9 12" id="KW-0472">Membrane</keyword>
<keyword evidence="5 12" id="KW-0256">Endoplasmic reticulum</keyword>
<accession>A0AAV0EHA5</accession>
<keyword evidence="11" id="KW-0414">Isoprene biosynthesis</keyword>
<keyword evidence="8 12" id="KW-0560">Oxidoreductase</keyword>
<dbReference type="InterPro" id="IPR009023">
    <property type="entry name" value="HMG_CoA_Rdtase_NAD(P)-bd_sf"/>
</dbReference>
<dbReference type="InterPro" id="IPR002202">
    <property type="entry name" value="HMG_CoA_Rdtase"/>
</dbReference>
<comment type="catalytic activity">
    <reaction evidence="12">
        <text>(R)-mevalonate + 2 NADP(+) + CoA = (3S)-3-hydroxy-3-methylglutaryl-CoA + 2 NADPH + 2 H(+)</text>
        <dbReference type="Rhea" id="RHEA:15989"/>
        <dbReference type="ChEBI" id="CHEBI:15378"/>
        <dbReference type="ChEBI" id="CHEBI:36464"/>
        <dbReference type="ChEBI" id="CHEBI:43074"/>
        <dbReference type="ChEBI" id="CHEBI:57287"/>
        <dbReference type="ChEBI" id="CHEBI:57783"/>
        <dbReference type="ChEBI" id="CHEBI:58349"/>
        <dbReference type="EC" id="1.1.1.34"/>
    </reaction>
</comment>
<keyword evidence="7 12" id="KW-1133">Transmembrane helix</keyword>
<dbReference type="SUPFAM" id="SSF56542">
    <property type="entry name" value="Substrate-binding domain of HMG-CoA reductase"/>
    <property type="match status" value="1"/>
</dbReference>
<dbReference type="PROSITE" id="PS00318">
    <property type="entry name" value="HMG_COA_REDUCTASE_2"/>
    <property type="match status" value="1"/>
</dbReference>
<evidence type="ECO:0000256" key="9">
    <source>
        <dbReference type="ARBA" id="ARBA00023136"/>
    </source>
</evidence>
<evidence type="ECO:0000256" key="3">
    <source>
        <dbReference type="ARBA" id="ARBA00007661"/>
    </source>
</evidence>
<dbReference type="Proteomes" id="UP001152523">
    <property type="component" value="Unassembled WGS sequence"/>
</dbReference>
<reference evidence="14" key="1">
    <citation type="submission" date="2022-07" db="EMBL/GenBank/DDBJ databases">
        <authorList>
            <person name="Macas J."/>
            <person name="Novak P."/>
            <person name="Neumann P."/>
        </authorList>
    </citation>
    <scope>NUCLEOTIDE SEQUENCE</scope>
</reference>
<dbReference type="FunFam" id="3.90.770.10:FF:000001">
    <property type="entry name" value="3-hydroxy-3-methylglutaryl coenzyme A reductase"/>
    <property type="match status" value="1"/>
</dbReference>
<dbReference type="GO" id="GO:0016104">
    <property type="term" value="P:triterpenoid biosynthetic process"/>
    <property type="evidence" value="ECO:0007669"/>
    <property type="project" value="UniProtKB-ARBA"/>
</dbReference>
<dbReference type="PROSITE" id="PS00066">
    <property type="entry name" value="HMG_COA_REDUCTASE_1"/>
    <property type="match status" value="1"/>
</dbReference>
<evidence type="ECO:0000256" key="11">
    <source>
        <dbReference type="ARBA" id="ARBA00023229"/>
    </source>
</evidence>
<dbReference type="FunFam" id="1.10.3270.10:FF:000002">
    <property type="entry name" value="3-hydroxy-3-methylglutaryl coenzyme A reductase"/>
    <property type="match status" value="1"/>
</dbReference>
<evidence type="ECO:0000256" key="6">
    <source>
        <dbReference type="ARBA" id="ARBA00022857"/>
    </source>
</evidence>
<dbReference type="Pfam" id="PF00368">
    <property type="entry name" value="HMG-CoA_red"/>
    <property type="match status" value="1"/>
</dbReference>
<comment type="pathway">
    <text evidence="2 12">Metabolic intermediate biosynthesis; (R)-mevalonate biosynthesis; (R)-mevalonate from acetyl-CoA: step 3/3.</text>
</comment>
<dbReference type="CDD" id="cd00643">
    <property type="entry name" value="HMG-CoA_reductase_classI"/>
    <property type="match status" value="1"/>
</dbReference>
<dbReference type="Gene3D" id="3.30.70.420">
    <property type="entry name" value="Hydroxymethylglutaryl-CoA reductase, class I/II, NAD/NADP-binding domain"/>
    <property type="match status" value="1"/>
</dbReference>
<dbReference type="SUPFAM" id="SSF55035">
    <property type="entry name" value="NAD-binding domain of HMG-CoA reductase"/>
    <property type="match status" value="1"/>
</dbReference>
<dbReference type="PROSITE" id="PS01192">
    <property type="entry name" value="HMG_COA_REDUCTASE_3"/>
    <property type="match status" value="1"/>
</dbReference>
<keyword evidence="15" id="KW-1185">Reference proteome</keyword>
<dbReference type="GO" id="GO:0005778">
    <property type="term" value="C:peroxisomal membrane"/>
    <property type="evidence" value="ECO:0007669"/>
    <property type="project" value="TreeGrafter"/>
</dbReference>
<dbReference type="GO" id="GO:0016126">
    <property type="term" value="P:sterol biosynthetic process"/>
    <property type="evidence" value="ECO:0007669"/>
    <property type="project" value="TreeGrafter"/>
</dbReference>
<dbReference type="AlphaFoldDB" id="A0AAV0EHA5"/>
<dbReference type="Gene3D" id="1.10.3270.10">
    <property type="entry name" value="HMGR, N-terminal domain"/>
    <property type="match status" value="1"/>
</dbReference>
<dbReference type="InterPro" id="IPR009029">
    <property type="entry name" value="HMG_CoA_Rdtase_sub-bd_dom_sf"/>
</dbReference>
<dbReference type="GO" id="GO:0009753">
    <property type="term" value="P:response to jasmonic acid"/>
    <property type="evidence" value="ECO:0007669"/>
    <property type="project" value="UniProtKB-ARBA"/>
</dbReference>
<dbReference type="GO" id="GO:0016135">
    <property type="term" value="P:saponin biosynthetic process"/>
    <property type="evidence" value="ECO:0007669"/>
    <property type="project" value="UniProtKB-ARBA"/>
</dbReference>
<dbReference type="InterPro" id="IPR023074">
    <property type="entry name" value="HMG_CoA_Rdtase_cat_sf"/>
</dbReference>
<dbReference type="PROSITE" id="PS50065">
    <property type="entry name" value="HMG_COA_REDUCTASE_4"/>
    <property type="match status" value="1"/>
</dbReference>
<evidence type="ECO:0000256" key="1">
    <source>
        <dbReference type="ARBA" id="ARBA00004477"/>
    </source>
</evidence>
<sequence>MDVRRRSSKPLYQGNSLTPDEPHKQKNSSKASSANASDAVTLSLYAANGVFFTMFFSVMYFLLQRWREKIRNSTPLHVVTLSELAALLGLFVSTIYLLGFFGIGFVHSFIFKDFWDEMYILEEDSRRGSWPAATTVGCSVPAPPPARKIAAEVPQHPAKVNMTASEKPAPVITPASSDKDEEIIRSVVEGKTPSYSLESKLGDCKRAASIRRHALERITGKSLEGLPLEGFNYETILGQCCEMPVGYVQIPVGIAGPLLLDGREYSVPMATTEGCLVASTNRGCKAIGASGGAFSVLLKDGMTRAPVVRFATAKRAAELKFFVEDPLNFETIAATFNKSSRFGRLQSIQCAIAGKNLYMRFTCSTGDAMGMNMVSKGVQNVLDFLQIEYPDMDIIGISGNFCSDKKPAAVNWIEGRGKSVVCEAIIKEDVVKKVLKTDVASLVELNMLKNLTGSALAGALGGFNAHASNIVSAVFLATGQDPAQNVESSHCITMMEPVNDGKDLHVSVTMPSIEVGTVGGGTQLASQSACLNLLGVKGANRVCPGSNARLLATIVAGAVLAGELSLMSAIAAGQLVKSHMKYNRSDNNITKVSS</sequence>
<dbReference type="InterPro" id="IPR023076">
    <property type="entry name" value="HMG_CoA_Rdtase_CS"/>
</dbReference>
<gene>
    <name evidence="14" type="ORF">CEPIT_LOCUS24593</name>
</gene>
<evidence type="ECO:0000256" key="8">
    <source>
        <dbReference type="ARBA" id="ARBA00023002"/>
    </source>
</evidence>
<dbReference type="GO" id="GO:0015936">
    <property type="term" value="P:coenzyme A metabolic process"/>
    <property type="evidence" value="ECO:0007669"/>
    <property type="project" value="InterPro"/>
</dbReference>
<dbReference type="PANTHER" id="PTHR10572:SF24">
    <property type="entry name" value="3-HYDROXY-3-METHYLGLUTARYL-COENZYME A REDUCTASE"/>
    <property type="match status" value="1"/>
</dbReference>
<evidence type="ECO:0000256" key="12">
    <source>
        <dbReference type="RuleBase" id="RU361219"/>
    </source>
</evidence>
<feature type="transmembrane region" description="Helical" evidence="12">
    <location>
        <begin position="84"/>
        <end position="110"/>
    </location>
</feature>
<dbReference type="PRINTS" id="PR00071">
    <property type="entry name" value="HMGCOARDTASE"/>
</dbReference>
<dbReference type="FunFam" id="3.30.70.420:FF:000001">
    <property type="entry name" value="3-hydroxy-3-methylglutaryl coenzyme A reductase"/>
    <property type="match status" value="1"/>
</dbReference>
<feature type="region of interest" description="Disordered" evidence="13">
    <location>
        <begin position="1"/>
        <end position="32"/>
    </location>
</feature>
<evidence type="ECO:0000256" key="2">
    <source>
        <dbReference type="ARBA" id="ARBA00005084"/>
    </source>
</evidence>
<dbReference type="NCBIfam" id="TIGR00533">
    <property type="entry name" value="HMG_CoA_R_NADP"/>
    <property type="match status" value="1"/>
</dbReference>
<evidence type="ECO:0000256" key="5">
    <source>
        <dbReference type="ARBA" id="ARBA00022824"/>
    </source>
</evidence>
<comment type="subcellular location">
    <subcellularLocation>
        <location evidence="1 12">Endoplasmic reticulum membrane</location>
        <topology evidence="1 12">Multi-pass membrane protein</topology>
    </subcellularLocation>
</comment>